<protein>
    <submittedName>
        <fullName evidence="2">Uncharacterized protein</fullName>
    </submittedName>
</protein>
<evidence type="ECO:0000313" key="2">
    <source>
        <dbReference type="EMBL" id="KAF3604455.1"/>
    </source>
</evidence>
<gene>
    <name evidence="2" type="ORF">F2Q69_00036034</name>
</gene>
<feature type="region of interest" description="Disordered" evidence="1">
    <location>
        <begin position="18"/>
        <end position="47"/>
    </location>
</feature>
<dbReference type="AlphaFoldDB" id="A0A8S9SVJ3"/>
<proteinExistence type="predicted"/>
<organism evidence="2 3">
    <name type="scientific">Brassica cretica</name>
    <name type="common">Mustard</name>
    <dbReference type="NCBI Taxonomy" id="69181"/>
    <lineage>
        <taxon>Eukaryota</taxon>
        <taxon>Viridiplantae</taxon>
        <taxon>Streptophyta</taxon>
        <taxon>Embryophyta</taxon>
        <taxon>Tracheophyta</taxon>
        <taxon>Spermatophyta</taxon>
        <taxon>Magnoliopsida</taxon>
        <taxon>eudicotyledons</taxon>
        <taxon>Gunneridae</taxon>
        <taxon>Pentapetalae</taxon>
        <taxon>rosids</taxon>
        <taxon>malvids</taxon>
        <taxon>Brassicales</taxon>
        <taxon>Brassicaceae</taxon>
        <taxon>Brassiceae</taxon>
        <taxon>Brassica</taxon>
    </lineage>
</organism>
<comment type="caution">
    <text evidence="2">The sequence shown here is derived from an EMBL/GenBank/DDBJ whole genome shotgun (WGS) entry which is preliminary data.</text>
</comment>
<name>A0A8S9SVJ3_BRACR</name>
<dbReference type="Proteomes" id="UP000712600">
    <property type="component" value="Unassembled WGS sequence"/>
</dbReference>
<reference evidence="2" key="1">
    <citation type="submission" date="2019-12" db="EMBL/GenBank/DDBJ databases">
        <title>Genome sequencing and annotation of Brassica cretica.</title>
        <authorList>
            <person name="Studholme D.J."/>
            <person name="Sarris P."/>
        </authorList>
    </citation>
    <scope>NUCLEOTIDE SEQUENCE</scope>
    <source>
        <strain evidence="2">PFS-109/04</strain>
        <tissue evidence="2">Leaf</tissue>
    </source>
</reference>
<sequence>MASSIVSIDTDLEEMHNNIGELKKQVENNLDKEREEDKEGEGEDEGNNFGVRWMVIDRDTDTGDWLVISALAEIKLNVSRLNHGRRIAGCGALAFFSRFAGGDKFDQQESFALWRM</sequence>
<evidence type="ECO:0000256" key="1">
    <source>
        <dbReference type="SAM" id="MobiDB-lite"/>
    </source>
</evidence>
<accession>A0A8S9SVJ3</accession>
<dbReference type="EMBL" id="QGKX02000004">
    <property type="protein sequence ID" value="KAF3604455.1"/>
    <property type="molecule type" value="Genomic_DNA"/>
</dbReference>
<feature type="compositionally biased region" description="Basic and acidic residues" evidence="1">
    <location>
        <begin position="18"/>
        <end position="37"/>
    </location>
</feature>
<evidence type="ECO:0000313" key="3">
    <source>
        <dbReference type="Proteomes" id="UP000712600"/>
    </source>
</evidence>